<dbReference type="OrthoDB" id="4417174at2"/>
<dbReference type="GO" id="GO:0008199">
    <property type="term" value="F:ferric iron binding"/>
    <property type="evidence" value="ECO:0007669"/>
    <property type="project" value="InterPro"/>
</dbReference>
<dbReference type="InterPro" id="IPR050770">
    <property type="entry name" value="Intradiol_RC_Dioxygenase"/>
</dbReference>
<dbReference type="NCBIfam" id="TIGR02423">
    <property type="entry name" value="protocat_alph"/>
    <property type="match status" value="1"/>
</dbReference>
<dbReference type="Proteomes" id="UP000032254">
    <property type="component" value="Unassembled WGS sequence"/>
</dbReference>
<dbReference type="InterPro" id="IPR000627">
    <property type="entry name" value="Intradiol_dOase_C"/>
</dbReference>
<evidence type="ECO:0000313" key="6">
    <source>
        <dbReference type="EMBL" id="KIR61458.1"/>
    </source>
</evidence>
<keyword evidence="3" id="KW-0560">Oxidoreductase</keyword>
<dbReference type="PANTHER" id="PTHR33711">
    <property type="entry name" value="DIOXYGENASE, PUTATIVE (AFU_ORTHOLOGUE AFUA_2G02910)-RELATED"/>
    <property type="match status" value="1"/>
</dbReference>
<feature type="domain" description="Intradiol ring-cleavage dioxygenases" evidence="5">
    <location>
        <begin position="38"/>
        <end position="181"/>
    </location>
</feature>
<dbReference type="SUPFAM" id="SSF49482">
    <property type="entry name" value="Aromatic compound dioxygenase"/>
    <property type="match status" value="1"/>
</dbReference>
<dbReference type="GeneID" id="301307849"/>
<evidence type="ECO:0000313" key="8">
    <source>
        <dbReference type="Proteomes" id="UP000032254"/>
    </source>
</evidence>
<accession>A0A0D0VKY0</accession>
<dbReference type="InterPro" id="IPR015889">
    <property type="entry name" value="Intradiol_dOase_core"/>
</dbReference>
<organism evidence="6 8">
    <name type="scientific">Micromonospora haikouensis</name>
    <dbReference type="NCBI Taxonomy" id="686309"/>
    <lineage>
        <taxon>Bacteria</taxon>
        <taxon>Bacillati</taxon>
        <taxon>Actinomycetota</taxon>
        <taxon>Actinomycetes</taxon>
        <taxon>Micromonosporales</taxon>
        <taxon>Micromonosporaceae</taxon>
        <taxon>Micromonospora</taxon>
    </lineage>
</organism>
<dbReference type="AlphaFoldDB" id="A0A0D0VKY0"/>
<name>A0A0D0VKY0_9ACTN</name>
<evidence type="ECO:0000313" key="9">
    <source>
        <dbReference type="Proteomes" id="UP000199375"/>
    </source>
</evidence>
<gene>
    <name evidence="7" type="ORF">GA0070558_11622</name>
    <name evidence="6" type="ORF">TK50_27950</name>
</gene>
<comment type="similarity">
    <text evidence="1">Belongs to the intradiol ring-cleavage dioxygenase family.</text>
</comment>
<evidence type="ECO:0000256" key="3">
    <source>
        <dbReference type="ARBA" id="ARBA00023002"/>
    </source>
</evidence>
<sequence>MSERHGVTPAQTVGPYLSIGLRWPDGPHVVPPGTPGSFWVRGRITDGAGAPVVDALVESWQADPDGRFDHPDDPRGARASSVAGFRGFGRSETDDQGWYALLTVRPGALPAPDGGTEAPHLNLSVFGRGLLHRVVTRLYFPDEPAANAADPVLRGVDADRRGTLVGRESADGVRFDIRLQGDDETVFFAV</sequence>
<dbReference type="Proteomes" id="UP000199375">
    <property type="component" value="Unassembled WGS sequence"/>
</dbReference>
<accession>A0A1C4WJS6</accession>
<dbReference type="PATRIC" id="fig|47853.6.peg.5863"/>
<evidence type="ECO:0000256" key="2">
    <source>
        <dbReference type="ARBA" id="ARBA00022964"/>
    </source>
</evidence>
<evidence type="ECO:0000259" key="5">
    <source>
        <dbReference type="Pfam" id="PF00775"/>
    </source>
</evidence>
<dbReference type="Pfam" id="PF00775">
    <property type="entry name" value="Dioxygenase_C"/>
    <property type="match status" value="1"/>
</dbReference>
<protein>
    <submittedName>
        <fullName evidence="6 7">Protocatechuate 3,4-dioxygenase</fullName>
    </submittedName>
</protein>
<reference evidence="6 8" key="1">
    <citation type="submission" date="2015-01" db="EMBL/GenBank/DDBJ databases">
        <title>Sequencing and annotation of Micromonospora carbonacea strain JXNU-1 genome.</title>
        <authorList>
            <person name="Long Z."/>
            <person name="Huang Y."/>
            <person name="Jiang Y."/>
        </authorList>
    </citation>
    <scope>NUCLEOTIDE SEQUENCE [LARGE SCALE GENOMIC DNA]</scope>
    <source>
        <strain evidence="6 8">JXNU-1</strain>
    </source>
</reference>
<keyword evidence="8" id="KW-1185">Reference proteome</keyword>
<feature type="region of interest" description="Disordered" evidence="4">
    <location>
        <begin position="62"/>
        <end position="89"/>
    </location>
</feature>
<dbReference type="RefSeq" id="WP_043968424.1">
    <property type="nucleotide sequence ID" value="NZ_CBDREH010000026.1"/>
</dbReference>
<dbReference type="Gene3D" id="2.60.130.10">
    <property type="entry name" value="Aromatic compound dioxygenase"/>
    <property type="match status" value="1"/>
</dbReference>
<dbReference type="InterPro" id="IPR012786">
    <property type="entry name" value="Protocat_dOase_a"/>
</dbReference>
<evidence type="ECO:0000256" key="4">
    <source>
        <dbReference type="SAM" id="MobiDB-lite"/>
    </source>
</evidence>
<dbReference type="EMBL" id="JXSX01000003">
    <property type="protein sequence ID" value="KIR61458.1"/>
    <property type="molecule type" value="Genomic_DNA"/>
</dbReference>
<evidence type="ECO:0000313" key="7">
    <source>
        <dbReference type="EMBL" id="SCE96393.1"/>
    </source>
</evidence>
<dbReference type="GO" id="GO:0018578">
    <property type="term" value="F:protocatechuate 3,4-dioxygenase activity"/>
    <property type="evidence" value="ECO:0007669"/>
    <property type="project" value="InterPro"/>
</dbReference>
<feature type="compositionally biased region" description="Basic and acidic residues" evidence="4">
    <location>
        <begin position="64"/>
        <end position="76"/>
    </location>
</feature>
<keyword evidence="2 6" id="KW-0223">Dioxygenase</keyword>
<reference evidence="7 9" key="2">
    <citation type="submission" date="2016-06" db="EMBL/GenBank/DDBJ databases">
        <authorList>
            <person name="Kjaerup R.B."/>
            <person name="Dalgaard T.S."/>
            <person name="Juul-Madsen H.R."/>
        </authorList>
    </citation>
    <scope>NUCLEOTIDE SEQUENCE [LARGE SCALE GENOMIC DNA]</scope>
    <source>
        <strain evidence="7 9">DSM 45626</strain>
    </source>
</reference>
<dbReference type="EMBL" id="FMCW01000016">
    <property type="protein sequence ID" value="SCE96393.1"/>
    <property type="molecule type" value="Genomic_DNA"/>
</dbReference>
<proteinExistence type="inferred from homology"/>
<evidence type="ECO:0000256" key="1">
    <source>
        <dbReference type="ARBA" id="ARBA00007825"/>
    </source>
</evidence>
<dbReference type="PANTHER" id="PTHR33711:SF9">
    <property type="entry name" value="PROTOCATECHUATE 3,4-DIOXYGENASE ALPHA CHAIN"/>
    <property type="match status" value="1"/>
</dbReference>